<proteinExistence type="predicted"/>
<dbReference type="Pfam" id="PF13855">
    <property type="entry name" value="LRR_8"/>
    <property type="match status" value="1"/>
</dbReference>
<accession>A0A4D5RHZ0</accession>
<keyword evidence="3" id="KW-0677">Repeat</keyword>
<dbReference type="SUPFAM" id="SSF52058">
    <property type="entry name" value="L domain-like"/>
    <property type="match status" value="1"/>
</dbReference>
<evidence type="ECO:0000256" key="4">
    <source>
        <dbReference type="SAM" id="SignalP"/>
    </source>
</evidence>
<evidence type="ECO:0000256" key="1">
    <source>
        <dbReference type="ARBA" id="ARBA00022614"/>
    </source>
</evidence>
<dbReference type="Gene3D" id="3.80.10.10">
    <property type="entry name" value="Ribonuclease Inhibitor"/>
    <property type="match status" value="1"/>
</dbReference>
<dbReference type="SMART" id="SM00369">
    <property type="entry name" value="LRR_TYP"/>
    <property type="match status" value="3"/>
</dbReference>
<dbReference type="AlphaFoldDB" id="A0A4D5RHZ0"/>
<dbReference type="PANTHER" id="PTHR24369:SF211">
    <property type="entry name" value="LEUCINE-RICH REPEAT-CONTAINING PROTEIN 15-LIKE"/>
    <property type="match status" value="1"/>
</dbReference>
<dbReference type="PANTHER" id="PTHR24369">
    <property type="entry name" value="ANTIGEN BSP, PUTATIVE-RELATED"/>
    <property type="match status" value="1"/>
</dbReference>
<feature type="domain" description="LRRCT" evidence="5">
    <location>
        <begin position="291"/>
        <end position="314"/>
    </location>
</feature>
<dbReference type="OrthoDB" id="4691307at2759"/>
<dbReference type="VEuPathDB" id="VectorBase:ISCW020022"/>
<dbReference type="InterPro" id="IPR001611">
    <property type="entry name" value="Leu-rich_rpt"/>
</dbReference>
<dbReference type="InterPro" id="IPR032675">
    <property type="entry name" value="LRR_dom_sf"/>
</dbReference>
<dbReference type="InterPro" id="IPR003591">
    <property type="entry name" value="Leu-rich_rpt_typical-subtyp"/>
</dbReference>
<evidence type="ECO:0000256" key="3">
    <source>
        <dbReference type="ARBA" id="ARBA00022737"/>
    </source>
</evidence>
<feature type="signal peptide" evidence="4">
    <location>
        <begin position="1"/>
        <end position="24"/>
    </location>
</feature>
<evidence type="ECO:0000256" key="2">
    <source>
        <dbReference type="ARBA" id="ARBA00022729"/>
    </source>
</evidence>
<dbReference type="VEuPathDB" id="VectorBase:ISCI010688"/>
<protein>
    <submittedName>
        <fullName evidence="6">Putative phospholipase a2 inhibitor</fullName>
    </submittedName>
</protein>
<feature type="chain" id="PRO_5020022064" evidence="4">
    <location>
        <begin position="25"/>
        <end position="320"/>
    </location>
</feature>
<organism evidence="6">
    <name type="scientific">Ixodes scapularis</name>
    <name type="common">Black-legged tick</name>
    <name type="synonym">Deer tick</name>
    <dbReference type="NCBI Taxonomy" id="6945"/>
    <lineage>
        <taxon>Eukaryota</taxon>
        <taxon>Metazoa</taxon>
        <taxon>Ecdysozoa</taxon>
        <taxon>Arthropoda</taxon>
        <taxon>Chelicerata</taxon>
        <taxon>Arachnida</taxon>
        <taxon>Acari</taxon>
        <taxon>Parasitiformes</taxon>
        <taxon>Ixodida</taxon>
        <taxon>Ixodoidea</taxon>
        <taxon>Ixodidae</taxon>
        <taxon>Ixodinae</taxon>
        <taxon>Ixodes</taxon>
    </lineage>
</organism>
<reference evidence="6" key="1">
    <citation type="submission" date="2019-04" db="EMBL/GenBank/DDBJ databases">
        <title>An insight into the mialome of Ixodes scapularis.</title>
        <authorList>
            <person name="Ribeiro J.M."/>
            <person name="Mather T.N."/>
            <person name="Karim S."/>
        </authorList>
    </citation>
    <scope>NUCLEOTIDE SEQUENCE</scope>
</reference>
<dbReference type="InterPro" id="IPR050541">
    <property type="entry name" value="LRR_TM_domain-containing"/>
</dbReference>
<dbReference type="Pfam" id="PF01463">
    <property type="entry name" value="LRRCT"/>
    <property type="match status" value="1"/>
</dbReference>
<dbReference type="EMBL" id="GHJT01001906">
    <property type="protein sequence ID" value="MOY35877.1"/>
    <property type="molecule type" value="Transcribed_RNA"/>
</dbReference>
<evidence type="ECO:0000313" key="6">
    <source>
        <dbReference type="EMBL" id="MOY35877.1"/>
    </source>
</evidence>
<keyword evidence="2 4" id="KW-0732">Signal</keyword>
<dbReference type="VEuPathDB" id="VectorBase:ISCP_034095"/>
<dbReference type="InterPro" id="IPR000483">
    <property type="entry name" value="Cys-rich_flank_reg_C"/>
</dbReference>
<sequence length="320" mass="35784">MLPREFSYFGNLFFLTLPVHLVYAIPSCFSSGGVRYPSYTCSGFKNSANFNEFVDRASVRSNVRFILTNSQLDSIPPRAFTGIRASALELENVRVNNSLTFDADEDSFLGLEASLEKIVFSRNSSVPRAWTFSKRMEKLRQVVLFEINRLSLSSSFNDLPKSVVQVDVVGSTIQDVDDHWLSSLPNLEAIVIRNSNVSSFMRTMLPNPATKLEALLLENCSLTQLPVGFSDSLPSLKYVSLVDNLITTLDAGSFWPLRGADVIVRITGNPLHCDCRMRAVLHHGRTSLHGQCRSPEWLRDRDLRTLQPEDLQCSSSGVVN</sequence>
<keyword evidence="1" id="KW-0433">Leucine-rich repeat</keyword>
<evidence type="ECO:0000259" key="5">
    <source>
        <dbReference type="Pfam" id="PF01463"/>
    </source>
</evidence>
<name>A0A4D5RHZ0_IXOSC</name>